<keyword evidence="3" id="KW-1185">Reference proteome</keyword>
<organism evidence="2 3">
    <name type="scientific">Duganella vulcania</name>
    <dbReference type="NCBI Taxonomy" id="2692166"/>
    <lineage>
        <taxon>Bacteria</taxon>
        <taxon>Pseudomonadati</taxon>
        <taxon>Pseudomonadota</taxon>
        <taxon>Betaproteobacteria</taxon>
        <taxon>Burkholderiales</taxon>
        <taxon>Oxalobacteraceae</taxon>
        <taxon>Telluria group</taxon>
        <taxon>Duganella</taxon>
    </lineage>
</organism>
<sequence>MTTTTFKKILSANDVGATGGHQGGILVPKTARDLIEFLPKLDSNTKNPDAWIECVDEAGILHRFRFVYYNNSLHDSNGTRNEYRITYMTKYFRTLGAREGDTLEISRVENREQYSISVKRQLPEVALHQEQGGYKIKLSSSWSRVH</sequence>
<keyword evidence="2" id="KW-0540">Nuclease</keyword>
<keyword evidence="2" id="KW-0255">Endonuclease</keyword>
<evidence type="ECO:0000313" key="3">
    <source>
        <dbReference type="Proteomes" id="UP000484875"/>
    </source>
</evidence>
<dbReference type="RefSeq" id="WP_161089774.1">
    <property type="nucleotide sequence ID" value="NZ_WWCV01000014.1"/>
</dbReference>
<reference evidence="2 3" key="1">
    <citation type="submission" date="2019-12" db="EMBL/GenBank/DDBJ databases">
        <title>Novel species isolated from a subtropical stream in China.</title>
        <authorList>
            <person name="Lu H."/>
        </authorList>
    </citation>
    <scope>NUCLEOTIDE SEQUENCE [LARGE SCALE GENOMIC DNA]</scope>
    <source>
        <strain evidence="2 3">FT107W</strain>
    </source>
</reference>
<accession>A0A845HJN3</accession>
<gene>
    <name evidence="2" type="ORF">GTP81_10210</name>
</gene>
<dbReference type="GO" id="GO:0004519">
    <property type="term" value="F:endonuclease activity"/>
    <property type="evidence" value="ECO:0007669"/>
    <property type="project" value="UniProtKB-KW"/>
</dbReference>
<dbReference type="SUPFAM" id="SSF101936">
    <property type="entry name" value="DNA-binding pseudobarrel domain"/>
    <property type="match status" value="1"/>
</dbReference>
<dbReference type="AlphaFoldDB" id="A0A845HJN3"/>
<dbReference type="Pfam" id="PF09217">
    <property type="entry name" value="EcoRII-N"/>
    <property type="match status" value="1"/>
</dbReference>
<keyword evidence="2" id="KW-0378">Hydrolase</keyword>
<dbReference type="Proteomes" id="UP000484875">
    <property type="component" value="Unassembled WGS sequence"/>
</dbReference>
<dbReference type="Gene3D" id="2.40.330.10">
    <property type="entry name" value="DNA-binding pseudobarrel domain"/>
    <property type="match status" value="1"/>
</dbReference>
<feature type="domain" description="Restriction endonuclease type II EcoRII N-terminal" evidence="1">
    <location>
        <begin position="3"/>
        <end position="95"/>
    </location>
</feature>
<dbReference type="InterPro" id="IPR015300">
    <property type="entry name" value="DNA-bd_pseudobarrel_sf"/>
</dbReference>
<name>A0A845HJN3_9BURK</name>
<evidence type="ECO:0000259" key="1">
    <source>
        <dbReference type="Pfam" id="PF09217"/>
    </source>
</evidence>
<dbReference type="EMBL" id="WWCV01000014">
    <property type="protein sequence ID" value="MYN17124.1"/>
    <property type="molecule type" value="Genomic_DNA"/>
</dbReference>
<proteinExistence type="predicted"/>
<dbReference type="InterPro" id="IPR023372">
    <property type="entry name" value="Rest_endonuc_II_EcoRII_N"/>
</dbReference>
<evidence type="ECO:0000313" key="2">
    <source>
        <dbReference type="EMBL" id="MYN17124.1"/>
    </source>
</evidence>
<comment type="caution">
    <text evidence="2">The sequence shown here is derived from an EMBL/GenBank/DDBJ whole genome shotgun (WGS) entry which is preliminary data.</text>
</comment>
<protein>
    <submittedName>
        <fullName evidence="2">Restriction endonuclease</fullName>
    </submittedName>
</protein>